<dbReference type="AlphaFoldDB" id="A0A644WFZ9"/>
<protein>
    <submittedName>
        <fullName evidence="1">Uncharacterized protein</fullName>
    </submittedName>
</protein>
<organism evidence="1">
    <name type="scientific">bioreactor metagenome</name>
    <dbReference type="NCBI Taxonomy" id="1076179"/>
    <lineage>
        <taxon>unclassified sequences</taxon>
        <taxon>metagenomes</taxon>
        <taxon>ecological metagenomes</taxon>
    </lineage>
</organism>
<evidence type="ECO:0000313" key="1">
    <source>
        <dbReference type="EMBL" id="MPM02786.1"/>
    </source>
</evidence>
<dbReference type="Gene3D" id="1.10.10.60">
    <property type="entry name" value="Homeodomain-like"/>
    <property type="match status" value="1"/>
</dbReference>
<reference evidence="1" key="1">
    <citation type="submission" date="2019-08" db="EMBL/GenBank/DDBJ databases">
        <authorList>
            <person name="Kucharzyk K."/>
            <person name="Murdoch R.W."/>
            <person name="Higgins S."/>
            <person name="Loffler F."/>
        </authorList>
    </citation>
    <scope>NUCLEOTIDE SEQUENCE</scope>
</reference>
<dbReference type="EMBL" id="VSSQ01000897">
    <property type="protein sequence ID" value="MPM02786.1"/>
    <property type="molecule type" value="Genomic_DNA"/>
</dbReference>
<sequence length="545" mass="61778">MDKAKVPWTKEQTDKYWANHPTQFPKMKAIPNLPAASLKEFGDLVAGDCTDYEGFIVVTMCGKRTKGQMVHVASVRARDFGTWLSRMMVLPDVNYYFSKSQSKNPGHWGNNDLFSLNTIIIDIDSHKKGKSPTREERTEIERMIVYAIDGVLVEDSVICEPNIVVHTGRGMQLIWLLESAANELSRLYQFVCESYIKAIKSLLSSDEKFKRYNVDCACSKRIMGLNRLPGTFNTATSDLVTFDIVHKYRMDLPKEYENQLMIAVANGFVLTDKRKKKSKRKGKKGTRFFNMESVGKARVQSLMRLLDERGATIDVGMRDQFSFILFNAYKMDGKTPEDALAEVLAVNNAFERPLLEKHLIGYLGTSMRKKYKMTNTYIIEKLEISQAEQAAINLFPTKAAKKDSSYKNAARNKKRREKRDERNSTVIELFCRGLNKTEIARKVGIARGTVIAIVNQYKAIIKPAVDAIVKETKEQIQEAAHKVKTTLHLAKTNMLQKDISSCERRSKPEELYNLYIYPGGGPAEDRSLGLSQRVGLRKMGCPATG</sequence>
<name>A0A644WFZ9_9ZZZZ</name>
<proteinExistence type="predicted"/>
<accession>A0A644WFZ9</accession>
<comment type="caution">
    <text evidence="1">The sequence shown here is derived from an EMBL/GenBank/DDBJ whole genome shotgun (WGS) entry which is preliminary data.</text>
</comment>
<gene>
    <name evidence="1" type="ORF">SDC9_49041</name>
</gene>